<feature type="site" description="Important for catalytic activity" evidence="14">
    <location>
        <position position="63"/>
    </location>
</feature>
<dbReference type="FunFam" id="3.40.50.970:FF:000004">
    <property type="entry name" value="Transketolase"/>
    <property type="match status" value="1"/>
</dbReference>
<dbReference type="EMBL" id="KL660943">
    <property type="protein sequence ID" value="KFA60211.1"/>
    <property type="molecule type" value="Genomic_DNA"/>
</dbReference>
<comment type="subunit">
    <text evidence="3">Homodimer.</text>
</comment>
<dbReference type="InParanoid" id="A0A084Q8C6"/>
<dbReference type="GO" id="GO:0005829">
    <property type="term" value="C:cytosol"/>
    <property type="evidence" value="ECO:0007669"/>
    <property type="project" value="TreeGrafter"/>
</dbReference>
<evidence type="ECO:0000256" key="11">
    <source>
        <dbReference type="PIRSR" id="PIRSR605478-2"/>
    </source>
</evidence>
<dbReference type="GO" id="GO:0004802">
    <property type="term" value="F:transketolase activity"/>
    <property type="evidence" value="ECO:0007669"/>
    <property type="project" value="UniProtKB-EC"/>
</dbReference>
<dbReference type="PANTHER" id="PTHR43522:SF6">
    <property type="entry name" value="TRANSKETOLASE-LIKE PYRIMIDINE-BINDING DOMAIN-CONTAINING PROTEIN-RELATED"/>
    <property type="match status" value="1"/>
</dbReference>
<comment type="similarity">
    <text evidence="2">Belongs to the transketolase family.</text>
</comment>
<dbReference type="GO" id="GO:0006098">
    <property type="term" value="P:pentose-phosphate shunt"/>
    <property type="evidence" value="ECO:0007669"/>
    <property type="project" value="TreeGrafter"/>
</dbReference>
<dbReference type="InterPro" id="IPR049557">
    <property type="entry name" value="Transketolase_CS"/>
</dbReference>
<feature type="binding site" evidence="11">
    <location>
        <position position="63"/>
    </location>
    <ligand>
        <name>substrate</name>
    </ligand>
</feature>
<dbReference type="GO" id="GO:0046872">
    <property type="term" value="F:metal ion binding"/>
    <property type="evidence" value="ECO:0007669"/>
    <property type="project" value="UniProtKB-KW"/>
</dbReference>
<dbReference type="InterPro" id="IPR009014">
    <property type="entry name" value="Transketo_C/PFOR_II"/>
</dbReference>
<dbReference type="NCBIfam" id="TIGR00232">
    <property type="entry name" value="tktlase_bact"/>
    <property type="match status" value="1"/>
</dbReference>
<evidence type="ECO:0000256" key="2">
    <source>
        <dbReference type="ARBA" id="ARBA00007131"/>
    </source>
</evidence>
<feature type="binding site" evidence="12">
    <location>
        <position position="224"/>
    </location>
    <ligand>
        <name>thiamine diphosphate</name>
        <dbReference type="ChEBI" id="CHEBI:58937"/>
    </ligand>
</feature>
<dbReference type="SUPFAM" id="SSF52922">
    <property type="entry name" value="TK C-terminal domain-like"/>
    <property type="match status" value="1"/>
</dbReference>
<feature type="binding site" evidence="11">
    <location>
        <position position="519"/>
    </location>
    <ligand>
        <name>substrate</name>
    </ligand>
</feature>
<dbReference type="OrthoDB" id="10267175at2759"/>
<comment type="cofactor">
    <cofactor evidence="1">
        <name>Co(2+)</name>
        <dbReference type="ChEBI" id="CHEBI:48828"/>
    </cofactor>
</comment>
<dbReference type="InterPro" id="IPR005474">
    <property type="entry name" value="Transketolase_N"/>
</dbReference>
<feature type="binding site" evidence="13">
    <location>
        <position position="226"/>
    </location>
    <ligand>
        <name>Mg(2+)</name>
        <dbReference type="ChEBI" id="CHEBI:18420"/>
    </ligand>
</feature>
<feature type="binding site" evidence="11">
    <location>
        <position position="395"/>
    </location>
    <ligand>
        <name>substrate</name>
    </ligand>
</feature>
<keyword evidence="8 12" id="KW-0786">Thiamine pyrophosphate</keyword>
<organism evidence="16 17">
    <name type="scientific">Stachybotrys chlorohalonatus (strain IBT 40285)</name>
    <dbReference type="NCBI Taxonomy" id="1283841"/>
    <lineage>
        <taxon>Eukaryota</taxon>
        <taxon>Fungi</taxon>
        <taxon>Dikarya</taxon>
        <taxon>Ascomycota</taxon>
        <taxon>Pezizomycotina</taxon>
        <taxon>Sordariomycetes</taxon>
        <taxon>Hypocreomycetidae</taxon>
        <taxon>Hypocreales</taxon>
        <taxon>Stachybotryaceae</taxon>
        <taxon>Stachybotrys</taxon>
    </lineage>
</organism>
<evidence type="ECO:0000256" key="8">
    <source>
        <dbReference type="ARBA" id="ARBA00023052"/>
    </source>
</evidence>
<keyword evidence="6 13" id="KW-0479">Metal-binding</keyword>
<sequence>MAPSLEAMEDSTAGLPLKPNLTKINGVAAVSTLELDRASQHDKVLKVFRAFVADLCQQFGGGHPGSAMGMAAIGIALYKYVMKYSPRNCNYFNRDRFVLSNGHACLWQYLFMHLTGIKSMTVDQLKSYHSTKTDSLCPGHPEIENEGVEVTTGPLGQGVANAVGLAVASKHLGATYNKPGLELVDNMTYVMIGDACLQEGVGLEAVSLAGHWRLNNLCIIYDNNSITCDGTADVANTEDMNAKMRATGFNVIDVLDGNSNVSTIVAALISARSSDKPTFINVRTTIGFGSLKAGDAKTHGAALGVDDIVQIKKSFGLNPEEHFIIPQDVYDFFDDIGPRGEKYEAEWNNKLARYEREYPEEAAEFKLRVQGKWVDDWKKYIPSQDSFPTAPTATRKSAGLVGNPLSENVKNILIGTADLTPSCNVAYSNKVDFQSPELETACGLNGNYSGRYIHYGIREHAMCSISNGLAAFNKGTFLPITSSFFMFYLYAAPAVRMAALQGLQQIHIATHDSIGTGEDGPTHQPVELAALYRTMPNTLYIRPADSEEVAGAFTAALSATETPTIISLSRQNLTQYPNNSSRDGVTKGAYVFHEVEDFDVTLIGVGSELMFAMETKDLLEKEHGIKARVVSFPCPRLFEQQSKEYKRSVLKQSARKPTVVIEAYAAIGWERYADASISMRRFGKSLPSKAAYEYFGFVPSEMAPKIKCLVDEVKRDGIEILRGDFRDLNGYLGIGFEH</sequence>
<dbReference type="OMA" id="MTWCMVG"/>
<dbReference type="Pfam" id="PF22613">
    <property type="entry name" value="Transketolase_C_1"/>
    <property type="match status" value="1"/>
</dbReference>
<dbReference type="Proteomes" id="UP000028524">
    <property type="component" value="Unassembled WGS sequence"/>
</dbReference>
<dbReference type="InterPro" id="IPR005475">
    <property type="entry name" value="Transketolase-like_Pyr-bd"/>
</dbReference>
<feature type="domain" description="Transketolase-like pyrimidine-binding" evidence="15">
    <location>
        <begin position="392"/>
        <end position="575"/>
    </location>
</feature>
<dbReference type="SUPFAM" id="SSF52518">
    <property type="entry name" value="Thiamin diphosphate-binding fold (THDP-binding)"/>
    <property type="match status" value="2"/>
</dbReference>
<dbReference type="Gene3D" id="3.40.50.970">
    <property type="match status" value="2"/>
</dbReference>
<dbReference type="InterPro" id="IPR033247">
    <property type="entry name" value="Transketolase_fam"/>
</dbReference>
<comment type="cofactor">
    <cofactor evidence="12">
        <name>thiamine diphosphate</name>
        <dbReference type="ChEBI" id="CHEBI:58937"/>
    </cofactor>
    <text evidence="12">Binds 1 thiamine pyrophosphate per subunit. During the reaction, the substrate forms a covalent intermediate with the cofactor.</text>
</comment>
<feature type="binding site" evidence="12">
    <location>
        <position position="299"/>
    </location>
    <ligand>
        <name>thiamine diphosphate</name>
        <dbReference type="ChEBI" id="CHEBI:58937"/>
    </ligand>
</feature>
<dbReference type="Pfam" id="PF00456">
    <property type="entry name" value="Transketolase_N"/>
    <property type="match status" value="1"/>
</dbReference>
<feature type="active site" description="Proton donor" evidence="10">
    <location>
        <position position="459"/>
    </location>
</feature>
<dbReference type="InterPro" id="IPR055152">
    <property type="entry name" value="Transketolase-like_C_2"/>
</dbReference>
<dbReference type="SMART" id="SM00861">
    <property type="entry name" value="Transket_pyr"/>
    <property type="match status" value="1"/>
</dbReference>
<dbReference type="HOGENOM" id="CLU_009227_0_0_1"/>
<keyword evidence="7 13" id="KW-0460">Magnesium</keyword>
<evidence type="ECO:0000256" key="1">
    <source>
        <dbReference type="ARBA" id="ARBA00001941"/>
    </source>
</evidence>
<feature type="binding site" evidence="11">
    <location>
        <position position="570"/>
    </location>
    <ligand>
        <name>substrate</name>
    </ligand>
</feature>
<feature type="binding site" evidence="11">
    <location>
        <position position="299"/>
    </location>
    <ligand>
        <name>substrate</name>
    </ligand>
</feature>
<proteinExistence type="inferred from homology"/>
<dbReference type="CDD" id="cd07033">
    <property type="entry name" value="TPP_PYR_DXS_TK_like"/>
    <property type="match status" value="1"/>
</dbReference>
<feature type="binding site" evidence="12">
    <location>
        <begin position="153"/>
        <end position="155"/>
    </location>
    <ligand>
        <name>thiamine diphosphate</name>
        <dbReference type="ChEBI" id="CHEBI:58937"/>
    </ligand>
</feature>
<accession>A0A084Q8C6</accession>
<evidence type="ECO:0000256" key="7">
    <source>
        <dbReference type="ARBA" id="ARBA00022842"/>
    </source>
</evidence>
<feature type="site" description="Important for catalytic activity" evidence="14">
    <location>
        <position position="299"/>
    </location>
</feature>
<evidence type="ECO:0000313" key="17">
    <source>
        <dbReference type="Proteomes" id="UP000028524"/>
    </source>
</evidence>
<keyword evidence="5" id="KW-0808">Transferase</keyword>
<name>A0A084Q8C6_STAC4</name>
<evidence type="ECO:0000256" key="14">
    <source>
        <dbReference type="PIRSR" id="PIRSR605478-5"/>
    </source>
</evidence>
<dbReference type="FunFam" id="3.40.50.920:FF:000012">
    <property type="entry name" value="Transketolase, variant 1"/>
    <property type="match status" value="1"/>
</dbReference>
<dbReference type="PROSITE" id="PS00801">
    <property type="entry name" value="TRANSKETOLASE_1"/>
    <property type="match status" value="1"/>
</dbReference>
<dbReference type="GO" id="GO:0005634">
    <property type="term" value="C:nucleus"/>
    <property type="evidence" value="ECO:0007669"/>
    <property type="project" value="TreeGrafter"/>
</dbReference>
<keyword evidence="17" id="KW-1185">Reference proteome</keyword>
<dbReference type="Pfam" id="PF02779">
    <property type="entry name" value="Transket_pyr"/>
    <property type="match status" value="1"/>
</dbReference>
<evidence type="ECO:0000313" key="16">
    <source>
        <dbReference type="EMBL" id="KFA60211.1"/>
    </source>
</evidence>
<evidence type="ECO:0000256" key="5">
    <source>
        <dbReference type="ARBA" id="ARBA00022679"/>
    </source>
</evidence>
<dbReference type="InterPro" id="IPR029061">
    <property type="entry name" value="THDP-binding"/>
</dbReference>
<evidence type="ECO:0000256" key="10">
    <source>
        <dbReference type="PIRSR" id="PIRSR605478-1"/>
    </source>
</evidence>
<protein>
    <recommendedName>
        <fullName evidence="4">transketolase</fullName>
        <ecNumber evidence="4">2.2.1.1</ecNumber>
    </recommendedName>
</protein>
<evidence type="ECO:0000256" key="6">
    <source>
        <dbReference type="ARBA" id="ARBA00022723"/>
    </source>
</evidence>
<evidence type="ECO:0000256" key="13">
    <source>
        <dbReference type="PIRSR" id="PIRSR605478-4"/>
    </source>
</evidence>
<feature type="binding site" evidence="11">
    <location>
        <position position="511"/>
    </location>
    <ligand>
        <name>substrate</name>
    </ligand>
</feature>
<dbReference type="AlphaFoldDB" id="A0A084Q8C6"/>
<dbReference type="PROSITE" id="PS00802">
    <property type="entry name" value="TRANSKETOLASE_2"/>
    <property type="match status" value="1"/>
</dbReference>
<dbReference type="InterPro" id="IPR005478">
    <property type="entry name" value="Transketolase_bac-like"/>
</dbReference>
<feature type="binding site" evidence="13">
    <location>
        <position position="224"/>
    </location>
    <ligand>
        <name>Mg(2+)</name>
        <dbReference type="ChEBI" id="CHEBI:18420"/>
    </ligand>
</feature>
<dbReference type="CDD" id="cd02012">
    <property type="entry name" value="TPP_TK"/>
    <property type="match status" value="1"/>
</dbReference>
<evidence type="ECO:0000259" key="15">
    <source>
        <dbReference type="SMART" id="SM00861"/>
    </source>
</evidence>
<feature type="binding site" evidence="11">
    <location>
        <position position="422"/>
    </location>
    <ligand>
        <name>substrate</name>
    </ligand>
</feature>
<evidence type="ECO:0000256" key="12">
    <source>
        <dbReference type="PIRSR" id="PIRSR605478-3"/>
    </source>
</evidence>
<gene>
    <name evidence="16" type="ORF">S40285_07333</name>
</gene>
<feature type="binding site" evidence="12">
    <location>
        <position position="487"/>
    </location>
    <ligand>
        <name>thiamine diphosphate</name>
        <dbReference type="ChEBI" id="CHEBI:58937"/>
    </ligand>
</feature>
<evidence type="ECO:0000256" key="4">
    <source>
        <dbReference type="ARBA" id="ARBA00013152"/>
    </source>
</evidence>
<dbReference type="FunFam" id="3.40.50.970:FF:000003">
    <property type="entry name" value="Transketolase"/>
    <property type="match status" value="1"/>
</dbReference>
<comment type="catalytic activity">
    <reaction evidence="9">
        <text>D-sedoheptulose 7-phosphate + D-glyceraldehyde 3-phosphate = aldehydo-D-ribose 5-phosphate + D-xylulose 5-phosphate</text>
        <dbReference type="Rhea" id="RHEA:10508"/>
        <dbReference type="ChEBI" id="CHEBI:57483"/>
        <dbReference type="ChEBI" id="CHEBI:57737"/>
        <dbReference type="ChEBI" id="CHEBI:58273"/>
        <dbReference type="ChEBI" id="CHEBI:59776"/>
        <dbReference type="EC" id="2.2.1.1"/>
    </reaction>
</comment>
<feature type="binding site" evidence="13">
    <location>
        <position position="194"/>
    </location>
    <ligand>
        <name>Mg(2+)</name>
        <dbReference type="ChEBI" id="CHEBI:18420"/>
    </ligand>
</feature>
<reference evidence="16 17" key="1">
    <citation type="journal article" date="2014" name="BMC Genomics">
        <title>Comparative genome sequencing reveals chemotype-specific gene clusters in the toxigenic black mold Stachybotrys.</title>
        <authorList>
            <person name="Semeiks J."/>
            <person name="Borek D."/>
            <person name="Otwinowski Z."/>
            <person name="Grishin N.V."/>
        </authorList>
    </citation>
    <scope>NUCLEOTIDE SEQUENCE [LARGE SCALE GENOMIC DNA]</scope>
    <source>
        <strain evidence="16 17">IBT 40285</strain>
    </source>
</reference>
<dbReference type="InterPro" id="IPR020826">
    <property type="entry name" value="Transketolase_BS"/>
</dbReference>
<dbReference type="STRING" id="1283841.A0A084Q8C6"/>
<dbReference type="Gene3D" id="3.40.50.920">
    <property type="match status" value="1"/>
</dbReference>
<comment type="cofactor">
    <cofactor evidence="13">
        <name>Mg(2+)</name>
        <dbReference type="ChEBI" id="CHEBI:18420"/>
    </cofactor>
    <text evidence="13">Binds 1 Mg(2+) ion per subunit. Can also utilize other divalent metal cations, such as Ca(2+), Mn(2+) and Co(2+).</text>
</comment>
<evidence type="ECO:0000256" key="9">
    <source>
        <dbReference type="ARBA" id="ARBA00049473"/>
    </source>
</evidence>
<dbReference type="PANTHER" id="PTHR43522">
    <property type="entry name" value="TRANSKETOLASE"/>
    <property type="match status" value="1"/>
</dbReference>
<feature type="binding site" evidence="12">
    <location>
        <position position="103"/>
    </location>
    <ligand>
        <name>thiamine diphosphate</name>
        <dbReference type="ChEBI" id="CHEBI:58937"/>
    </ligand>
</feature>
<dbReference type="EC" id="2.2.1.1" evidence="4"/>
<evidence type="ECO:0000256" key="3">
    <source>
        <dbReference type="ARBA" id="ARBA00011738"/>
    </source>
</evidence>
<feature type="binding site" evidence="11">
    <location>
        <position position="523"/>
    </location>
    <ligand>
        <name>substrate</name>
    </ligand>
</feature>